<evidence type="ECO:0000256" key="1">
    <source>
        <dbReference type="ARBA" id="ARBA00022490"/>
    </source>
</evidence>
<proteinExistence type="inferred from homology"/>
<evidence type="ECO:0000313" key="5">
    <source>
        <dbReference type="EMBL" id="VEJ17827.1"/>
    </source>
</evidence>
<keyword evidence="2 3" id="KW-0143">Chaperone</keyword>
<dbReference type="GO" id="GO:0005737">
    <property type="term" value="C:cytoplasm"/>
    <property type="evidence" value="ECO:0007669"/>
    <property type="project" value="UniProtKB-SubCell"/>
</dbReference>
<comment type="function">
    <text evidence="3">Involved in the biogenesis of TorA. Acts on TorA before the insertion of the molybdenum cofactor and, as a result, probably favors a conformation of the apoenzyme that is competent for acquiring the cofactor.</text>
</comment>
<dbReference type="Pfam" id="PF02613">
    <property type="entry name" value="Nitrate_red_del"/>
    <property type="match status" value="1"/>
</dbReference>
<keyword evidence="1 3" id="KW-0963">Cytoplasm</keyword>
<dbReference type="NCBIfam" id="NF003442">
    <property type="entry name" value="PRK04976.1"/>
    <property type="match status" value="1"/>
</dbReference>
<dbReference type="Gene3D" id="1.20.1280.20">
    <property type="entry name" value="HscB, C-terminal domain"/>
    <property type="match status" value="1"/>
</dbReference>
<evidence type="ECO:0000256" key="2">
    <source>
        <dbReference type="ARBA" id="ARBA00023186"/>
    </source>
</evidence>
<dbReference type="RefSeq" id="WP_005599362.1">
    <property type="nucleotide sequence ID" value="NZ_CBDBSU010000025.1"/>
</dbReference>
<reference evidence="4" key="2">
    <citation type="journal article" date="2021" name="Vet Sci">
        <title>O-Serogroups and Pathovirotypes of Escherichia coli Isolated from Post-Weaning Piglets Showing Diarrhoea and/or Oedema in South Korea.</title>
        <authorList>
            <person name="Byun J.W."/>
            <person name="Moon B.Y."/>
            <person name="Do K.H."/>
            <person name="Lee K."/>
            <person name="Lee H.Y."/>
            <person name="Kim W.I."/>
            <person name="So B."/>
            <person name="Lee W.K."/>
        </authorList>
    </citation>
    <scope>NUCLEOTIDE SEQUENCE</scope>
    <source>
        <strain evidence="4">84/14</strain>
    </source>
</reference>
<dbReference type="PANTHER" id="PTHR34227">
    <property type="entry name" value="CHAPERONE PROTEIN YCDY"/>
    <property type="match status" value="1"/>
</dbReference>
<dbReference type="EMBL" id="JAPQFC010000001">
    <property type="protein sequence ID" value="MCY6524488.1"/>
    <property type="molecule type" value="Genomic_DNA"/>
</dbReference>
<dbReference type="GO" id="GO:0051259">
    <property type="term" value="P:protein complex oligomerization"/>
    <property type="evidence" value="ECO:0007669"/>
    <property type="project" value="InterPro"/>
</dbReference>
<dbReference type="HAMAP" id="MF_01150">
    <property type="entry name" value="TorD"/>
    <property type="match status" value="1"/>
</dbReference>
<reference evidence="4" key="3">
    <citation type="submission" date="2022-12" db="EMBL/GenBank/DDBJ databases">
        <authorList>
            <person name="Kardos G."/>
            <person name="Sarkozi R."/>
            <person name="Laczko L."/>
            <person name="Marton S."/>
            <person name="Makrai L."/>
            <person name="Banyai K."/>
            <person name="Fodor L."/>
        </authorList>
    </citation>
    <scope>NUCLEOTIDE SEQUENCE</scope>
    <source>
        <strain evidence="4">84/14</strain>
    </source>
</reference>
<dbReference type="SUPFAM" id="SSF89155">
    <property type="entry name" value="TorD-like"/>
    <property type="match status" value="1"/>
</dbReference>
<reference evidence="5 6" key="1">
    <citation type="submission" date="2018-12" db="EMBL/GenBank/DDBJ databases">
        <authorList>
            <consortium name="Pathogen Informatics"/>
        </authorList>
    </citation>
    <scope>NUCLEOTIDE SEQUENCE [LARGE SCALE GENOMIC DNA]</scope>
    <source>
        <strain evidence="5 6">NCTC10976</strain>
    </source>
</reference>
<dbReference type="EMBL" id="LR134515">
    <property type="protein sequence ID" value="VEJ17827.1"/>
    <property type="molecule type" value="Genomic_DNA"/>
</dbReference>
<dbReference type="GeneID" id="48600090"/>
<dbReference type="InterPro" id="IPR020945">
    <property type="entry name" value="DMSO/NO3_reduct_chaperone"/>
</dbReference>
<dbReference type="InterPro" id="IPR023069">
    <property type="entry name" value="Chaperone_TorD"/>
</dbReference>
<dbReference type="InterPro" id="IPR050289">
    <property type="entry name" value="TorD/DmsD_chaperones"/>
</dbReference>
<dbReference type="GO" id="GO:0006457">
    <property type="term" value="P:protein folding"/>
    <property type="evidence" value="ECO:0007669"/>
    <property type="project" value="UniProtKB-UniRule"/>
</dbReference>
<dbReference type="PANTHER" id="PTHR34227:SF11">
    <property type="entry name" value="CHAPERONE PROTEIN TORD"/>
    <property type="match status" value="1"/>
</dbReference>
<dbReference type="Proteomes" id="UP001077788">
    <property type="component" value="Unassembled WGS sequence"/>
</dbReference>
<protein>
    <recommendedName>
        <fullName evidence="3">Chaperone protein TorD</fullName>
    </recommendedName>
</protein>
<evidence type="ECO:0000256" key="3">
    <source>
        <dbReference type="HAMAP-Rule" id="MF_01150"/>
    </source>
</evidence>
<comment type="subcellular location">
    <subcellularLocation>
        <location evidence="3">Cytoplasm</location>
    </subcellularLocation>
</comment>
<gene>
    <name evidence="3 5" type="primary">torD</name>
    <name evidence="5" type="ORF">NCTC10976_01985</name>
    <name evidence="4" type="ORF">OYG11_09745</name>
</gene>
<sequence length="199" mass="23000">MAHSQLLSSEERLFCYRWFHSLLAKELSEPQLQALQAGQFASFFAFLAELGFQPQVTDLQNELAKLTAYDSPRLELAADFAQCFLLEGKLSALPYASYYLDERDLSKNLAVIDQWLTKFQLKINRLHNEPSDHLCIYLEVLIKLIETEQSVQIQQQFIRQQLLGWLPQWAEKTAQIHSSTAFYQIISDLLLGFLQQDIA</sequence>
<dbReference type="AlphaFoldDB" id="A0A223ME23"/>
<evidence type="ECO:0000313" key="6">
    <source>
        <dbReference type="Proteomes" id="UP000275510"/>
    </source>
</evidence>
<dbReference type="Gene3D" id="1.20.120.1820">
    <property type="match status" value="1"/>
</dbReference>
<dbReference type="InterPro" id="IPR036386">
    <property type="entry name" value="HscB_C_sf"/>
</dbReference>
<organism evidence="5 6">
    <name type="scientific">Actinobacillus pleuropneumoniae</name>
    <name type="common">Haemophilus pleuropneumoniae</name>
    <dbReference type="NCBI Taxonomy" id="715"/>
    <lineage>
        <taxon>Bacteria</taxon>
        <taxon>Pseudomonadati</taxon>
        <taxon>Pseudomonadota</taxon>
        <taxon>Gammaproteobacteria</taxon>
        <taxon>Pasteurellales</taxon>
        <taxon>Pasteurellaceae</taxon>
        <taxon>Actinobacillus</taxon>
    </lineage>
</organism>
<dbReference type="Proteomes" id="UP000275510">
    <property type="component" value="Chromosome"/>
</dbReference>
<comment type="similarity">
    <text evidence="3">Belongs to the TorD/DmsD family. TorD subfamily.</text>
</comment>
<dbReference type="InterPro" id="IPR036411">
    <property type="entry name" value="TorD-like_sf"/>
</dbReference>
<evidence type="ECO:0000313" key="4">
    <source>
        <dbReference type="EMBL" id="MCY6524488.1"/>
    </source>
</evidence>
<accession>A0A223ME23</accession>
<name>A0A223ME23_ACTPL</name>